<feature type="transmembrane region" description="Helical" evidence="6">
    <location>
        <begin position="217"/>
        <end position="234"/>
    </location>
</feature>
<feature type="region of interest" description="Disordered" evidence="5">
    <location>
        <begin position="356"/>
        <end position="399"/>
    </location>
</feature>
<feature type="transmembrane region" description="Helical" evidence="6">
    <location>
        <begin position="298"/>
        <end position="316"/>
    </location>
</feature>
<evidence type="ECO:0000256" key="2">
    <source>
        <dbReference type="ARBA" id="ARBA00022692"/>
    </source>
</evidence>
<dbReference type="EMBL" id="CAJZBQ010000027">
    <property type="protein sequence ID" value="CAG9321013.1"/>
    <property type="molecule type" value="Genomic_DNA"/>
</dbReference>
<dbReference type="PANTHER" id="PTHR13146">
    <property type="match status" value="1"/>
</dbReference>
<feature type="transmembrane region" description="Helical" evidence="6">
    <location>
        <begin position="149"/>
        <end position="169"/>
    </location>
</feature>
<keyword evidence="4 6" id="KW-0472">Membrane</keyword>
<evidence type="ECO:0000256" key="6">
    <source>
        <dbReference type="SAM" id="Phobius"/>
    </source>
</evidence>
<protein>
    <recommendedName>
        <fullName evidence="9">Solute carrier family 35 member F6</fullName>
    </recommendedName>
</protein>
<dbReference type="GO" id="GO:0000139">
    <property type="term" value="C:Golgi membrane"/>
    <property type="evidence" value="ECO:0007669"/>
    <property type="project" value="InterPro"/>
</dbReference>
<dbReference type="Proteomes" id="UP001162131">
    <property type="component" value="Unassembled WGS sequence"/>
</dbReference>
<evidence type="ECO:0000256" key="3">
    <source>
        <dbReference type="ARBA" id="ARBA00022989"/>
    </source>
</evidence>
<dbReference type="PANTHER" id="PTHR13146:SF0">
    <property type="entry name" value="SOLUTE CARRIER FAMILY 35 MEMBER F6"/>
    <property type="match status" value="1"/>
</dbReference>
<feature type="transmembrane region" description="Helical" evidence="6">
    <location>
        <begin position="7"/>
        <end position="26"/>
    </location>
</feature>
<dbReference type="InterPro" id="IPR007271">
    <property type="entry name" value="Nuc_sug_transpt"/>
</dbReference>
<organism evidence="7 8">
    <name type="scientific">Blepharisma stoltei</name>
    <dbReference type="NCBI Taxonomy" id="1481888"/>
    <lineage>
        <taxon>Eukaryota</taxon>
        <taxon>Sar</taxon>
        <taxon>Alveolata</taxon>
        <taxon>Ciliophora</taxon>
        <taxon>Postciliodesmatophora</taxon>
        <taxon>Heterotrichea</taxon>
        <taxon>Heterotrichida</taxon>
        <taxon>Blepharismidae</taxon>
        <taxon>Blepharisma</taxon>
    </lineage>
</organism>
<feature type="transmembrane region" description="Helical" evidence="6">
    <location>
        <begin position="38"/>
        <end position="59"/>
    </location>
</feature>
<comment type="subcellular location">
    <subcellularLocation>
        <location evidence="1">Membrane</location>
        <topology evidence="1">Multi-pass membrane protein</topology>
    </subcellularLocation>
</comment>
<accession>A0AAU9JAM2</accession>
<feature type="transmembrane region" description="Helical" evidence="6">
    <location>
        <begin position="322"/>
        <end position="343"/>
    </location>
</feature>
<feature type="compositionally biased region" description="Basic and acidic residues" evidence="5">
    <location>
        <begin position="361"/>
        <end position="382"/>
    </location>
</feature>
<keyword evidence="2 6" id="KW-0812">Transmembrane</keyword>
<keyword evidence="8" id="KW-1185">Reference proteome</keyword>
<evidence type="ECO:0000313" key="8">
    <source>
        <dbReference type="Proteomes" id="UP001162131"/>
    </source>
</evidence>
<sequence>MAQVSRVFVYTLMIGMLAFGSANTLISKAMDLEDFEHPYFQCATMFAGEFMCLIAFGIMRWNEKRKASPAAQNLVQAKPAAPKEGLVAKAGPLIFFIPAFFDTCGSTMMFIGLVLSAASVYQMVRGFIIVVVAIYSIVFLKRTLYRHQVFGVCFAFLGVVVVGISAVLFESSSAKSPILGMIFLILGQFFAGGVFVSEEKFLGKITVHPMQAVGIEGSAGLIYYFILLPVMYFIPCSNDNLCSHGRVEDSINAFYQIGTNWILMLCWWGTMFSIAFFNFTGISTTKYASALARSTIDTSRTLIVWVFSMAVGWEQFEWLQLIGFALLVIGTTVYNEVLILPWWGFKEAVEKHRAAAAGHGTETHDGKDLDTLGFNPDKKYEYSETSSDMLDYRPPSTKK</sequence>
<evidence type="ECO:0000256" key="5">
    <source>
        <dbReference type="SAM" id="MobiDB-lite"/>
    </source>
</evidence>
<dbReference type="GO" id="GO:0015165">
    <property type="term" value="F:pyrimidine nucleotide-sugar transmembrane transporter activity"/>
    <property type="evidence" value="ECO:0007669"/>
    <property type="project" value="InterPro"/>
</dbReference>
<feature type="transmembrane region" description="Helical" evidence="6">
    <location>
        <begin position="254"/>
        <end position="277"/>
    </location>
</feature>
<evidence type="ECO:0000313" key="7">
    <source>
        <dbReference type="EMBL" id="CAG9321013.1"/>
    </source>
</evidence>
<dbReference type="InterPro" id="IPR037185">
    <property type="entry name" value="EmrE-like"/>
</dbReference>
<evidence type="ECO:0000256" key="1">
    <source>
        <dbReference type="ARBA" id="ARBA00004141"/>
    </source>
</evidence>
<evidence type="ECO:0008006" key="9">
    <source>
        <dbReference type="Google" id="ProtNLM"/>
    </source>
</evidence>
<dbReference type="AlphaFoldDB" id="A0AAU9JAM2"/>
<evidence type="ECO:0000256" key="4">
    <source>
        <dbReference type="ARBA" id="ARBA00023136"/>
    </source>
</evidence>
<dbReference type="Pfam" id="PF04142">
    <property type="entry name" value="Nuc_sug_transp"/>
    <property type="match status" value="1"/>
</dbReference>
<feature type="transmembrane region" description="Helical" evidence="6">
    <location>
        <begin position="120"/>
        <end position="140"/>
    </location>
</feature>
<comment type="caution">
    <text evidence="7">The sequence shown here is derived from an EMBL/GenBank/DDBJ whole genome shotgun (WGS) entry which is preliminary data.</text>
</comment>
<dbReference type="SUPFAM" id="SSF103481">
    <property type="entry name" value="Multidrug resistance efflux transporter EmrE"/>
    <property type="match status" value="1"/>
</dbReference>
<proteinExistence type="predicted"/>
<name>A0AAU9JAM2_9CILI</name>
<keyword evidence="3 6" id="KW-1133">Transmembrane helix</keyword>
<gene>
    <name evidence="7" type="ORF">BSTOLATCC_MIC27585</name>
</gene>
<feature type="transmembrane region" description="Helical" evidence="6">
    <location>
        <begin position="175"/>
        <end position="196"/>
    </location>
</feature>
<feature type="transmembrane region" description="Helical" evidence="6">
    <location>
        <begin position="93"/>
        <end position="114"/>
    </location>
</feature>
<reference evidence="7" key="1">
    <citation type="submission" date="2021-09" db="EMBL/GenBank/DDBJ databases">
        <authorList>
            <consortium name="AG Swart"/>
            <person name="Singh M."/>
            <person name="Singh A."/>
            <person name="Seah K."/>
            <person name="Emmerich C."/>
        </authorList>
    </citation>
    <scope>NUCLEOTIDE SEQUENCE</scope>
    <source>
        <strain evidence="7">ATCC30299</strain>
    </source>
</reference>